<organism evidence="2 3">
    <name type="scientific">Zymoseptoria tritici (strain CBS 115943 / IPO323)</name>
    <name type="common">Speckled leaf blotch fungus</name>
    <name type="synonym">Septoria tritici</name>
    <dbReference type="NCBI Taxonomy" id="336722"/>
    <lineage>
        <taxon>Eukaryota</taxon>
        <taxon>Fungi</taxon>
        <taxon>Dikarya</taxon>
        <taxon>Ascomycota</taxon>
        <taxon>Pezizomycotina</taxon>
        <taxon>Dothideomycetes</taxon>
        <taxon>Dothideomycetidae</taxon>
        <taxon>Mycosphaerellales</taxon>
        <taxon>Mycosphaerellaceae</taxon>
        <taxon>Zymoseptoria</taxon>
    </lineage>
</organism>
<evidence type="ECO:0000313" key="2">
    <source>
        <dbReference type="EMBL" id="EGP89430.1"/>
    </source>
</evidence>
<dbReference type="KEGG" id="ztr:MYCGRDRAFT_91660"/>
<feature type="compositionally biased region" description="Acidic residues" evidence="1">
    <location>
        <begin position="43"/>
        <end position="70"/>
    </location>
</feature>
<dbReference type="EMBL" id="CM001198">
    <property type="protein sequence ID" value="EGP89430.1"/>
    <property type="molecule type" value="Genomic_DNA"/>
</dbReference>
<evidence type="ECO:0000313" key="3">
    <source>
        <dbReference type="Proteomes" id="UP000008062"/>
    </source>
</evidence>
<keyword evidence="3" id="KW-1185">Reference proteome</keyword>
<sequence length="291" mass="30379">MIVDEKLDERLDEGLEEELEVLVIVVLVVVLGMSVEKRLLDDEELDEEELDEEELDEEELDEEELDEDSVDRELKDVEPDNVAELRVALDDGDGDDDELDEELKNVEEDIVVDAVPEDGVCTSTMPDLVPLPKIVVVLGSVKVSAPVYNTVVVARGTKLVDSSDVAAGVGSKICSGVVEIVCSIDVVVVVSVICVVAAEGLIVEIEIEELGDVVSTMDADVVPGMFGPASLLEDCGSIAAVDIVDSTSGGDGISATDDSVAGSLAGAEVAVPSAIGAEDTGAVISVETLAG</sequence>
<dbReference type="Proteomes" id="UP000008062">
    <property type="component" value="Chromosome 3"/>
</dbReference>
<dbReference type="AlphaFoldDB" id="F9X7T0"/>
<dbReference type="InParanoid" id="F9X7T0"/>
<dbReference type="GeneID" id="13395640"/>
<evidence type="ECO:0000256" key="1">
    <source>
        <dbReference type="SAM" id="MobiDB-lite"/>
    </source>
</evidence>
<name>F9X7T0_ZYMTI</name>
<protein>
    <submittedName>
        <fullName evidence="2">Uncharacterized protein</fullName>
    </submittedName>
</protein>
<dbReference type="RefSeq" id="XP_003854454.1">
    <property type="nucleotide sequence ID" value="XM_003854406.1"/>
</dbReference>
<gene>
    <name evidence="2" type="ORF">MYCGRDRAFT_91660</name>
</gene>
<reference evidence="2 3" key="1">
    <citation type="journal article" date="2011" name="PLoS Genet.">
        <title>Finished genome of the fungal wheat pathogen Mycosphaerella graminicola reveals dispensome structure, chromosome plasticity, and stealth pathogenesis.</title>
        <authorList>
            <person name="Goodwin S.B."/>
            <person name="Ben M'barek S."/>
            <person name="Dhillon B."/>
            <person name="Wittenberg A.H.J."/>
            <person name="Crane C.F."/>
            <person name="Hane J.K."/>
            <person name="Foster A.J."/>
            <person name="Van der Lee T.A.J."/>
            <person name="Grimwood J."/>
            <person name="Aerts A."/>
            <person name="Antoniw J."/>
            <person name="Bailey A."/>
            <person name="Bluhm B."/>
            <person name="Bowler J."/>
            <person name="Bristow J."/>
            <person name="van der Burgt A."/>
            <person name="Canto-Canche B."/>
            <person name="Churchill A.C.L."/>
            <person name="Conde-Ferraez L."/>
            <person name="Cools H.J."/>
            <person name="Coutinho P.M."/>
            <person name="Csukai M."/>
            <person name="Dehal P."/>
            <person name="De Wit P."/>
            <person name="Donzelli B."/>
            <person name="van de Geest H.C."/>
            <person name="van Ham R.C.H.J."/>
            <person name="Hammond-Kosack K.E."/>
            <person name="Henrissat B."/>
            <person name="Kilian A."/>
            <person name="Kobayashi A.K."/>
            <person name="Koopmann E."/>
            <person name="Kourmpetis Y."/>
            <person name="Kuzniar A."/>
            <person name="Lindquist E."/>
            <person name="Lombard V."/>
            <person name="Maliepaard C."/>
            <person name="Martins N."/>
            <person name="Mehrabi R."/>
            <person name="Nap J.P.H."/>
            <person name="Ponomarenko A."/>
            <person name="Rudd J.J."/>
            <person name="Salamov A."/>
            <person name="Schmutz J."/>
            <person name="Schouten H.J."/>
            <person name="Shapiro H."/>
            <person name="Stergiopoulos I."/>
            <person name="Torriani S.F.F."/>
            <person name="Tu H."/>
            <person name="de Vries R.P."/>
            <person name="Waalwijk C."/>
            <person name="Ware S.B."/>
            <person name="Wiebenga A."/>
            <person name="Zwiers L.-H."/>
            <person name="Oliver R.P."/>
            <person name="Grigoriev I.V."/>
            <person name="Kema G.H.J."/>
        </authorList>
    </citation>
    <scope>NUCLEOTIDE SEQUENCE [LARGE SCALE GENOMIC DNA]</scope>
    <source>
        <strain evidence="3">CBS 115943 / IPO323</strain>
    </source>
</reference>
<feature type="region of interest" description="Disordered" evidence="1">
    <location>
        <begin position="43"/>
        <end position="72"/>
    </location>
</feature>
<accession>F9X7T0</accession>
<proteinExistence type="predicted"/>
<dbReference type="HOGENOM" id="CLU_957160_0_0_1"/>